<keyword evidence="2" id="KW-1185">Reference proteome</keyword>
<sequence length="34" mass="3563">MILSTTFMIAGNRPMHPSGEVGRFDNGQSLVAAG</sequence>
<proteinExistence type="predicted"/>
<name>A0ABP9W3A5_9BACT</name>
<organism evidence="1 2">
    <name type="scientific">Novipirellula caenicola</name>
    <dbReference type="NCBI Taxonomy" id="1536901"/>
    <lineage>
        <taxon>Bacteria</taxon>
        <taxon>Pseudomonadati</taxon>
        <taxon>Planctomycetota</taxon>
        <taxon>Planctomycetia</taxon>
        <taxon>Pirellulales</taxon>
        <taxon>Pirellulaceae</taxon>
        <taxon>Novipirellula</taxon>
    </lineage>
</organism>
<evidence type="ECO:0000313" key="1">
    <source>
        <dbReference type="EMBL" id="GAA5511285.1"/>
    </source>
</evidence>
<gene>
    <name evidence="1" type="ORF">Rcae01_06803</name>
</gene>
<comment type="caution">
    <text evidence="1">The sequence shown here is derived from an EMBL/GenBank/DDBJ whole genome shotgun (WGS) entry which is preliminary data.</text>
</comment>
<dbReference type="EMBL" id="BAABRO010000070">
    <property type="protein sequence ID" value="GAA5511285.1"/>
    <property type="molecule type" value="Genomic_DNA"/>
</dbReference>
<dbReference type="Proteomes" id="UP001416858">
    <property type="component" value="Unassembled WGS sequence"/>
</dbReference>
<accession>A0ABP9W3A5</accession>
<protein>
    <submittedName>
        <fullName evidence="1">Uncharacterized protein</fullName>
    </submittedName>
</protein>
<evidence type="ECO:0000313" key="2">
    <source>
        <dbReference type="Proteomes" id="UP001416858"/>
    </source>
</evidence>
<reference evidence="1 2" key="1">
    <citation type="submission" date="2024-02" db="EMBL/GenBank/DDBJ databases">
        <title>Rhodopirellula caenicola NBRC 110016.</title>
        <authorList>
            <person name="Ichikawa N."/>
            <person name="Katano-Makiyama Y."/>
            <person name="Hidaka K."/>
        </authorList>
    </citation>
    <scope>NUCLEOTIDE SEQUENCE [LARGE SCALE GENOMIC DNA]</scope>
    <source>
        <strain evidence="1 2">NBRC 110016</strain>
    </source>
</reference>